<evidence type="ECO:0000256" key="1">
    <source>
        <dbReference type="SAM" id="Phobius"/>
    </source>
</evidence>
<reference evidence="2 3" key="1">
    <citation type="journal article" date="2020" name="ISME J.">
        <title>Comparative genomics reveals insights into cyanobacterial evolution and habitat adaptation.</title>
        <authorList>
            <person name="Chen M.Y."/>
            <person name="Teng W.K."/>
            <person name="Zhao L."/>
            <person name="Hu C.X."/>
            <person name="Zhou Y.K."/>
            <person name="Han B.P."/>
            <person name="Song L.R."/>
            <person name="Shu W.S."/>
        </authorList>
    </citation>
    <scope>NUCLEOTIDE SEQUENCE [LARGE SCALE GENOMIC DNA]</scope>
    <source>
        <strain evidence="2 3">FACHB-838</strain>
    </source>
</reference>
<keyword evidence="3" id="KW-1185">Reference proteome</keyword>
<organism evidence="2 3">
    <name type="scientific">Nostoc flagelliforme FACHB-838</name>
    <dbReference type="NCBI Taxonomy" id="2692904"/>
    <lineage>
        <taxon>Bacteria</taxon>
        <taxon>Bacillati</taxon>
        <taxon>Cyanobacteriota</taxon>
        <taxon>Cyanophyceae</taxon>
        <taxon>Nostocales</taxon>
        <taxon>Nostocaceae</taxon>
        <taxon>Nostoc</taxon>
    </lineage>
</organism>
<keyword evidence="1" id="KW-0472">Membrane</keyword>
<keyword evidence="1" id="KW-1133">Transmembrane helix</keyword>
<gene>
    <name evidence="2" type="ORF">H6G97_37500</name>
</gene>
<dbReference type="Proteomes" id="UP000623440">
    <property type="component" value="Unassembled WGS sequence"/>
</dbReference>
<accession>A0ABR8E2Q1</accession>
<evidence type="ECO:0000313" key="3">
    <source>
        <dbReference type="Proteomes" id="UP000623440"/>
    </source>
</evidence>
<keyword evidence="1" id="KW-0812">Transmembrane</keyword>
<comment type="caution">
    <text evidence="2">The sequence shown here is derived from an EMBL/GenBank/DDBJ whole genome shotgun (WGS) entry which is preliminary data.</text>
</comment>
<evidence type="ECO:0000313" key="2">
    <source>
        <dbReference type="EMBL" id="MBD2534840.1"/>
    </source>
</evidence>
<feature type="transmembrane region" description="Helical" evidence="1">
    <location>
        <begin position="9"/>
        <end position="27"/>
    </location>
</feature>
<name>A0ABR8E2Q1_9NOSO</name>
<proteinExistence type="predicted"/>
<protein>
    <submittedName>
        <fullName evidence="2">Uncharacterized protein</fullName>
    </submittedName>
</protein>
<feature type="transmembrane region" description="Helical" evidence="1">
    <location>
        <begin position="33"/>
        <end position="52"/>
    </location>
</feature>
<sequence>MNKSTLKNTFAGISAMFAVVSIGYFGIQYLGRYIMVAIGGGMIGLSAVAYLTEEWLSSQQSLSKTPVVNQLQPKSIYKKKR</sequence>
<dbReference type="RefSeq" id="WP_190945714.1">
    <property type="nucleotide sequence ID" value="NZ_JACJSI010000202.1"/>
</dbReference>
<dbReference type="EMBL" id="JACJSI010000202">
    <property type="protein sequence ID" value="MBD2534840.1"/>
    <property type="molecule type" value="Genomic_DNA"/>
</dbReference>